<protein>
    <recommendedName>
        <fullName evidence="3">Toxin-antitoxin system HicB family antitoxin</fullName>
    </recommendedName>
</protein>
<name>A0A6L2ZMW0_9ENTR</name>
<accession>A0A6L2ZMW0</accession>
<organism evidence="1 2">
    <name type="scientific">Candidatus Regiella insecticola</name>
    <dbReference type="NCBI Taxonomy" id="138073"/>
    <lineage>
        <taxon>Bacteria</taxon>
        <taxon>Pseudomonadati</taxon>
        <taxon>Pseudomonadota</taxon>
        <taxon>Gammaproteobacteria</taxon>
        <taxon>Enterobacterales</taxon>
        <taxon>Enterobacteriaceae</taxon>
        <taxon>aphid secondary symbionts</taxon>
        <taxon>Candidatus Regiella</taxon>
    </lineage>
</organism>
<dbReference type="InterPro" id="IPR010985">
    <property type="entry name" value="Ribbon_hlx_hlx"/>
</dbReference>
<reference evidence="1 2" key="1">
    <citation type="submission" date="2020-06" db="EMBL/GenBank/DDBJ databases">
        <title>The genome sequence of Candidatus Regiella insecticola strain Tut.</title>
        <authorList>
            <person name="Nikoh N."/>
            <person name="Tsuchida T."/>
            <person name="Koga R."/>
            <person name="Oshima K."/>
            <person name="Hattori M."/>
            <person name="Fukatsu T."/>
        </authorList>
    </citation>
    <scope>NUCLEOTIDE SEQUENCE [LARGE SCALE GENOMIC DNA]</scope>
    <source>
        <strain evidence="1 2">Tut</strain>
    </source>
</reference>
<dbReference type="EMBL" id="BLXO01000002">
    <property type="protein sequence ID" value="GFN45754.1"/>
    <property type="molecule type" value="Genomic_DNA"/>
</dbReference>
<sequence length="121" mass="13419">MNKTTTNTLNTMMVAGQLATIAYIPEMGMFRGKFLGLSGYCDFMSDSIKGLKKEGEISLSGYLTDCEEQNIAPFVTTEKVKTFTLRYPESLGERLAGAASERQVSVNAFILETLNERMKRA</sequence>
<comment type="caution">
    <text evidence="1">The sequence shown here is derived from an EMBL/GenBank/DDBJ whole genome shotgun (WGS) entry which is preliminary data.</text>
</comment>
<dbReference type="AlphaFoldDB" id="A0A6L2ZMW0"/>
<dbReference type="GO" id="GO:0043565">
    <property type="term" value="F:sequence-specific DNA binding"/>
    <property type="evidence" value="ECO:0007669"/>
    <property type="project" value="UniProtKB-ARBA"/>
</dbReference>
<gene>
    <name evidence="1" type="primary">hicB</name>
    <name evidence="1" type="ORF">RINTU1_10520</name>
</gene>
<dbReference type="Proteomes" id="UP000504714">
    <property type="component" value="Unassembled WGS sequence"/>
</dbReference>
<dbReference type="SUPFAM" id="SSF47598">
    <property type="entry name" value="Ribbon-helix-helix"/>
    <property type="match status" value="1"/>
</dbReference>
<dbReference type="GO" id="GO:0006355">
    <property type="term" value="P:regulation of DNA-templated transcription"/>
    <property type="evidence" value="ECO:0007669"/>
    <property type="project" value="InterPro"/>
</dbReference>
<dbReference type="RefSeq" id="WP_176487585.1">
    <property type="nucleotide sequence ID" value="NZ_BLXO01000002.1"/>
</dbReference>
<evidence type="ECO:0008006" key="3">
    <source>
        <dbReference type="Google" id="ProtNLM"/>
    </source>
</evidence>
<dbReference type="InterPro" id="IPR013321">
    <property type="entry name" value="Arc_rbn_hlx_hlx"/>
</dbReference>
<dbReference type="Gene3D" id="1.10.1220.10">
    <property type="entry name" value="Met repressor-like"/>
    <property type="match status" value="1"/>
</dbReference>
<dbReference type="InterPro" id="IPR008651">
    <property type="entry name" value="Uncharacterised_HicB"/>
</dbReference>
<dbReference type="Pfam" id="PF05534">
    <property type="entry name" value="HicB"/>
    <property type="match status" value="1"/>
</dbReference>
<evidence type="ECO:0000313" key="2">
    <source>
        <dbReference type="Proteomes" id="UP000504714"/>
    </source>
</evidence>
<evidence type="ECO:0000313" key="1">
    <source>
        <dbReference type="EMBL" id="GFN45754.1"/>
    </source>
</evidence>
<proteinExistence type="predicted"/>